<keyword evidence="2" id="KW-1133">Transmembrane helix</keyword>
<dbReference type="KEGG" id="clec:106673059"/>
<feature type="region of interest" description="Disordered" evidence="1">
    <location>
        <begin position="307"/>
        <end position="326"/>
    </location>
</feature>
<evidence type="ECO:0000256" key="2">
    <source>
        <dbReference type="SAM" id="Phobius"/>
    </source>
</evidence>
<proteinExistence type="predicted"/>
<dbReference type="Proteomes" id="UP000494040">
    <property type="component" value="Unassembled WGS sequence"/>
</dbReference>
<sequence>MISFRHSRISHNLKTEQVFAIRSLKMTEYPDETKACDKAPLTSRNTENRKCCYKWAAAFGISLAIFGTIVLINADGSRDSSQHATCSGQFSSSAQEQQKLIEEPITTKAIRSKDQSTKEPIFDTSNEINALEGEQLSSQISHGRPEIPVYRQKRDILDDWGQYEDLKNYRQMKQYLNWQGYQADDQLDGKWVDIHSIYPARRSSRQKSSRATTVKRGTHKSRFYKDLSVQNTTMARRSHRRRISKKLTAVTDSVISTEKQTFNLSTTAITSDLNSDLNLTTTTTTTSTTTILLKEQITKKEKPKRRRLMKRISSTSSPTFSTTSSPLQYIPLSQRTYRVRNTTHIKKKNRKTKSRHSYVHYTKAQHFVSNETTATTLNSTTPSMLKTSPSQTTYLETTISIGNTSTTQPTEEPRNITTTKVPRKRMTSVGKPYSREMMSNSWNSHGSYPAYRGQTKGNRRRTSAWRPTRYPRKRGSKKNYVAKTGQNWTITTPIKTTKTTMTTLTDTNTETSTFQPMEQVTNWNITLAMQPKMNHLEHQLEYAKYLENLKEFLPLLYGTTNPTTETSSPKVTNTMATTTKVANLIIDTNPALPPSTGNYNPTHVEAMANSSAPKTGSERKQGDTIEGTISKNVTARPDVSPKSNVECSVCPVITTLKPLCEICPFVSLFHSGEIDENKPNFTILAKDWKFGKTIWKEGSEKLELPRFKRQVLLLSDGLCSGSPISTTALHKKRILCRLYDEKDFEVIWSSRKDIKKNLKHLLYTDHNLTSENANTCRSVENRTLAEKQHTSLEEYQFNCTETVYILIPAFMIRRGKVETRIGTTPTPASSFPANKTSLFPTKSLNTSQNTNAFSNFSKEQPLVGAPNFTTPNSTDVVFDPANSTTVVPTTVQTTQKVNASENIQTTVSLPEVTYLMKDWNITQTEVGSHQLTIEQQAHTALASTDSYVMTVQPTTLEKESSTPIVVKSRMEPVTNPNILMDHPAEEEKH</sequence>
<accession>A0A8I6SAJ5</accession>
<keyword evidence="2" id="KW-0472">Membrane</keyword>
<dbReference type="GeneID" id="106673059"/>
<reference evidence="3" key="1">
    <citation type="submission" date="2022-01" db="UniProtKB">
        <authorList>
            <consortium name="EnsemblMetazoa"/>
        </authorList>
    </citation>
    <scope>IDENTIFICATION</scope>
</reference>
<feature type="region of interest" description="Disordered" evidence="1">
    <location>
        <begin position="435"/>
        <end position="479"/>
    </location>
</feature>
<feature type="compositionally biased region" description="Polar residues" evidence="1">
    <location>
        <begin position="437"/>
        <end position="446"/>
    </location>
</feature>
<feature type="compositionally biased region" description="Basic residues" evidence="1">
    <location>
        <begin position="457"/>
        <end position="477"/>
    </location>
</feature>
<keyword evidence="4" id="KW-1185">Reference proteome</keyword>
<dbReference type="AlphaFoldDB" id="A0A8I6SAJ5"/>
<dbReference type="RefSeq" id="XP_014260479.2">
    <property type="nucleotide sequence ID" value="XM_014404993.2"/>
</dbReference>
<protein>
    <submittedName>
        <fullName evidence="3">Uncharacterized protein</fullName>
    </submittedName>
</protein>
<evidence type="ECO:0000256" key="1">
    <source>
        <dbReference type="SAM" id="MobiDB-lite"/>
    </source>
</evidence>
<keyword evidence="2" id="KW-0812">Transmembrane</keyword>
<dbReference type="EnsemblMetazoa" id="XM_014404993.2">
    <property type="protein sequence ID" value="XP_014260479.2"/>
    <property type="gene ID" value="LOC106673059"/>
</dbReference>
<feature type="transmembrane region" description="Helical" evidence="2">
    <location>
        <begin position="52"/>
        <end position="72"/>
    </location>
</feature>
<name>A0A8I6SAJ5_CIMLE</name>
<organism evidence="3 4">
    <name type="scientific">Cimex lectularius</name>
    <name type="common">Bed bug</name>
    <name type="synonym">Acanthia lectularia</name>
    <dbReference type="NCBI Taxonomy" id="79782"/>
    <lineage>
        <taxon>Eukaryota</taxon>
        <taxon>Metazoa</taxon>
        <taxon>Ecdysozoa</taxon>
        <taxon>Arthropoda</taxon>
        <taxon>Hexapoda</taxon>
        <taxon>Insecta</taxon>
        <taxon>Pterygota</taxon>
        <taxon>Neoptera</taxon>
        <taxon>Paraneoptera</taxon>
        <taxon>Hemiptera</taxon>
        <taxon>Heteroptera</taxon>
        <taxon>Panheteroptera</taxon>
        <taxon>Cimicomorpha</taxon>
        <taxon>Cimicidae</taxon>
        <taxon>Cimex</taxon>
    </lineage>
</organism>
<evidence type="ECO:0000313" key="3">
    <source>
        <dbReference type="EnsemblMetazoa" id="XP_014260479.2"/>
    </source>
</evidence>
<feature type="compositionally biased region" description="Low complexity" evidence="1">
    <location>
        <begin position="313"/>
        <end position="326"/>
    </location>
</feature>
<feature type="region of interest" description="Disordered" evidence="1">
    <location>
        <begin position="609"/>
        <end position="639"/>
    </location>
</feature>
<evidence type="ECO:0000313" key="4">
    <source>
        <dbReference type="Proteomes" id="UP000494040"/>
    </source>
</evidence>